<feature type="domain" description="VanZ-like" evidence="2">
    <location>
        <begin position="13"/>
        <end position="129"/>
    </location>
</feature>
<dbReference type="RefSeq" id="WP_121673429.1">
    <property type="nucleotide sequence ID" value="NZ_BMXM01000008.1"/>
</dbReference>
<feature type="transmembrane region" description="Helical" evidence="1">
    <location>
        <begin position="83"/>
        <end position="102"/>
    </location>
</feature>
<dbReference type="InterPro" id="IPR006976">
    <property type="entry name" value="VanZ-like"/>
</dbReference>
<protein>
    <submittedName>
        <fullName evidence="3">VanZ family protein</fullName>
    </submittedName>
</protein>
<feature type="transmembrane region" description="Helical" evidence="1">
    <location>
        <begin position="114"/>
        <end position="133"/>
    </location>
</feature>
<dbReference type="OrthoDB" id="3787741at2"/>
<dbReference type="Proteomes" id="UP000270299">
    <property type="component" value="Unassembled WGS sequence"/>
</dbReference>
<keyword evidence="4" id="KW-1185">Reference proteome</keyword>
<gene>
    <name evidence="3" type="ORF">D9V29_11295</name>
</gene>
<evidence type="ECO:0000313" key="4">
    <source>
        <dbReference type="Proteomes" id="UP000270299"/>
    </source>
</evidence>
<dbReference type="PANTHER" id="PTHR28008">
    <property type="entry name" value="DOMAIN PROTEIN, PUTATIVE (AFU_ORTHOLOGUE AFUA_3G10980)-RELATED"/>
    <property type="match status" value="1"/>
</dbReference>
<feature type="transmembrane region" description="Helical" evidence="1">
    <location>
        <begin position="7"/>
        <end position="24"/>
    </location>
</feature>
<dbReference type="EMBL" id="RCUV01000012">
    <property type="protein sequence ID" value="RLP69803.1"/>
    <property type="molecule type" value="Genomic_DNA"/>
</dbReference>
<organism evidence="3 4">
    <name type="scientific">Mycetocola manganoxydans</name>
    <dbReference type="NCBI Taxonomy" id="699879"/>
    <lineage>
        <taxon>Bacteria</taxon>
        <taxon>Bacillati</taxon>
        <taxon>Actinomycetota</taxon>
        <taxon>Actinomycetes</taxon>
        <taxon>Micrococcales</taxon>
        <taxon>Microbacteriaceae</taxon>
        <taxon>Mycetocola</taxon>
    </lineage>
</organism>
<feature type="transmembrane region" description="Helical" evidence="1">
    <location>
        <begin position="60"/>
        <end position="78"/>
    </location>
</feature>
<keyword evidence="1" id="KW-1133">Transmembrane helix</keyword>
<evidence type="ECO:0000313" key="3">
    <source>
        <dbReference type="EMBL" id="RLP69803.1"/>
    </source>
</evidence>
<name>A0A3L6ZPE3_9MICO</name>
<keyword evidence="1" id="KW-0472">Membrane</keyword>
<dbReference type="PANTHER" id="PTHR28008:SF1">
    <property type="entry name" value="DOMAIN PROTEIN, PUTATIVE (AFU_ORTHOLOGUE AFUA_3G10980)-RELATED"/>
    <property type="match status" value="1"/>
</dbReference>
<proteinExistence type="predicted"/>
<evidence type="ECO:0000256" key="1">
    <source>
        <dbReference type="SAM" id="Phobius"/>
    </source>
</evidence>
<reference evidence="3 4" key="1">
    <citation type="submission" date="2018-10" db="EMBL/GenBank/DDBJ databases">
        <authorList>
            <person name="Li J."/>
        </authorList>
    </citation>
    <scope>NUCLEOTIDE SEQUENCE [LARGE SCALE GENOMIC DNA]</scope>
    <source>
        <strain evidence="3 4">CCTCC AB209002</strain>
    </source>
</reference>
<dbReference type="AlphaFoldDB" id="A0A3L6ZPE3"/>
<dbReference type="Pfam" id="PF04892">
    <property type="entry name" value="VanZ"/>
    <property type="match status" value="1"/>
</dbReference>
<sequence>MLHRHPILGFFTLAYLAFVGWVTLGPQPLDDNSNGLLFRLLGFFDRHEATSWITYNGIEFAANIGMFLPIGLFLVLLFGRKLWWFAMALGFGITVAIETAQLFLPTRVSDPRDIVANTAGAVIGVLVGLVLTARKARELRLARARRAVPATR</sequence>
<evidence type="ECO:0000259" key="2">
    <source>
        <dbReference type="Pfam" id="PF04892"/>
    </source>
</evidence>
<accession>A0A3L6ZPE3</accession>
<keyword evidence="1" id="KW-0812">Transmembrane</keyword>
<comment type="caution">
    <text evidence="3">The sequence shown here is derived from an EMBL/GenBank/DDBJ whole genome shotgun (WGS) entry which is preliminary data.</text>
</comment>